<evidence type="ECO:0000256" key="9">
    <source>
        <dbReference type="ARBA" id="ARBA00045224"/>
    </source>
</evidence>
<evidence type="ECO:0000313" key="14">
    <source>
        <dbReference type="Proteomes" id="UP000472267"/>
    </source>
</evidence>
<dbReference type="PRINTS" id="PR00511">
    <property type="entry name" value="TEKTIN"/>
</dbReference>
<protein>
    <recommendedName>
        <fullName evidence="11">Tektin</fullName>
    </recommendedName>
</protein>
<evidence type="ECO:0000256" key="10">
    <source>
        <dbReference type="ARBA" id="ARBA00046435"/>
    </source>
</evidence>
<dbReference type="GO" id="GO:0015630">
    <property type="term" value="C:microtubule cytoskeleton"/>
    <property type="evidence" value="ECO:0007669"/>
    <property type="project" value="UniProtKB-UniRule"/>
</dbReference>
<comment type="function">
    <text evidence="9">Microtubule inner protein (MIP) part of the dynein-decorated doublet microtubules (DMTs) in cilia and flagellar axoneme. Forms filamentous polymers in the walls of ciliary and flagellar microtubules.</text>
</comment>
<dbReference type="OrthoDB" id="10054259at2759"/>
<dbReference type="PANTHER" id="PTHR19960">
    <property type="entry name" value="TEKTIN"/>
    <property type="match status" value="1"/>
</dbReference>
<dbReference type="GO" id="GO:0005930">
    <property type="term" value="C:axoneme"/>
    <property type="evidence" value="ECO:0007669"/>
    <property type="project" value="UniProtKB-SubCell"/>
</dbReference>
<organism evidence="13 14">
    <name type="scientific">Salarias fasciatus</name>
    <name type="common">Jewelled blenny</name>
    <name type="synonym">Blennius fasciatus</name>
    <dbReference type="NCBI Taxonomy" id="181472"/>
    <lineage>
        <taxon>Eukaryota</taxon>
        <taxon>Metazoa</taxon>
        <taxon>Chordata</taxon>
        <taxon>Craniata</taxon>
        <taxon>Vertebrata</taxon>
        <taxon>Euteleostomi</taxon>
        <taxon>Actinopterygii</taxon>
        <taxon>Neopterygii</taxon>
        <taxon>Teleostei</taxon>
        <taxon>Neoteleostei</taxon>
        <taxon>Acanthomorphata</taxon>
        <taxon>Ovalentaria</taxon>
        <taxon>Blenniimorphae</taxon>
        <taxon>Blenniiformes</taxon>
        <taxon>Blennioidei</taxon>
        <taxon>Blenniidae</taxon>
        <taxon>Salariinae</taxon>
        <taxon>Salarias</taxon>
    </lineage>
</organism>
<dbReference type="PANTHER" id="PTHR19960:SF25">
    <property type="entry name" value="TEKTIN-1"/>
    <property type="match status" value="1"/>
</dbReference>
<comment type="similarity">
    <text evidence="2 11">Belongs to the tektin family.</text>
</comment>
<dbReference type="InterPro" id="IPR048256">
    <property type="entry name" value="Tektin-like"/>
</dbReference>
<dbReference type="GO" id="GO:0005634">
    <property type="term" value="C:nucleus"/>
    <property type="evidence" value="ECO:0007669"/>
    <property type="project" value="TreeGrafter"/>
</dbReference>
<evidence type="ECO:0000256" key="6">
    <source>
        <dbReference type="ARBA" id="ARBA00023069"/>
    </source>
</evidence>
<dbReference type="Ensembl" id="ENSSFAT00005047184.1">
    <property type="protein sequence ID" value="ENSSFAP00005045607.1"/>
    <property type="gene ID" value="ENSSFAG00005022306.1"/>
</dbReference>
<keyword evidence="6 11" id="KW-0969">Cilium</keyword>
<evidence type="ECO:0000256" key="11">
    <source>
        <dbReference type="RuleBase" id="RU367040"/>
    </source>
</evidence>
<evidence type="ECO:0000313" key="13">
    <source>
        <dbReference type="Ensembl" id="ENSSFAP00005045607.1"/>
    </source>
</evidence>
<dbReference type="OMA" id="LAMVMDE"/>
<dbReference type="Pfam" id="PF03148">
    <property type="entry name" value="Tektin"/>
    <property type="match status" value="1"/>
</dbReference>
<evidence type="ECO:0000256" key="4">
    <source>
        <dbReference type="ARBA" id="ARBA00022846"/>
    </source>
</evidence>
<keyword evidence="3" id="KW-0963">Cytoplasm</keyword>
<reference evidence="13" key="3">
    <citation type="submission" date="2025-09" db="UniProtKB">
        <authorList>
            <consortium name="Ensembl"/>
        </authorList>
    </citation>
    <scope>IDENTIFICATION</scope>
</reference>
<dbReference type="GO" id="GO:0060294">
    <property type="term" value="P:cilium movement involved in cell motility"/>
    <property type="evidence" value="ECO:0007669"/>
    <property type="project" value="UniProtKB-UniRule"/>
</dbReference>
<dbReference type="AlphaFoldDB" id="A0A672IXA1"/>
<proteinExistence type="inferred from homology"/>
<evidence type="ECO:0000256" key="5">
    <source>
        <dbReference type="ARBA" id="ARBA00023054"/>
    </source>
</evidence>
<sequence length="389" mass="44629">MSVLERSPRQGAIPSLLNHSELFREQCKQLMLEATKSSKRMQDDDSNQLNQRIGDIQFVKQELELKLEKITVEIDALIALQSRVEKALEATKEPLRVTLLCLEERVKRFPSEMLDDDVDAELRKEKEVFEEVACLLQRVAEQITEQIRLNRSAKYRLEQDLKEKYEAQTIDNSCAIMTAHSKDHLQLQSTGLSQISVPVTVEHWEDISHVNMTEGEKQSTNSESLRALVESVLEQTAADMRNKIQATAAAFELNIQEIKSAKSQMEDKMLKIQAEISGQQRIREDLQAAVLEIEGSLSLAQARLALRQQRPGKEQCHDLVQTLLLSEVQQLTAHISKLREELMRSEEMQRSLISLQLQLQENINVKSSSLYIDEVRCLQHREPVLIHNF</sequence>
<accession>A0A672IXA1</accession>
<keyword evidence="14" id="KW-1185">Reference proteome</keyword>
<comment type="subcellular location">
    <subcellularLocation>
        <location evidence="11">Cytoplasm</location>
        <location evidence="11">Cytoskeleton</location>
        <location evidence="11">Cilium axoneme</location>
    </subcellularLocation>
    <subcellularLocation>
        <location evidence="1">Cytoplasm</location>
        <location evidence="1">Cytoskeleton</location>
        <location evidence="1">Flagellum axoneme</location>
    </subcellularLocation>
</comment>
<keyword evidence="5 12" id="KW-0175">Coiled coil</keyword>
<evidence type="ECO:0000256" key="12">
    <source>
        <dbReference type="SAM" id="Coils"/>
    </source>
</evidence>
<dbReference type="FunCoup" id="A0A672IXA1">
    <property type="interactions" value="670"/>
</dbReference>
<gene>
    <name evidence="13" type="primary">tekt1</name>
</gene>
<reference evidence="13" key="1">
    <citation type="submission" date="2019-06" db="EMBL/GenBank/DDBJ databases">
        <authorList>
            <consortium name="Wellcome Sanger Institute Data Sharing"/>
        </authorList>
    </citation>
    <scope>NUCLEOTIDE SEQUENCE [LARGE SCALE GENOMIC DNA]</scope>
</reference>
<keyword evidence="4 11" id="KW-0282">Flagellum</keyword>
<feature type="coiled-coil region" evidence="12">
    <location>
        <begin position="248"/>
        <end position="275"/>
    </location>
</feature>
<evidence type="ECO:0000256" key="8">
    <source>
        <dbReference type="ARBA" id="ARBA00023273"/>
    </source>
</evidence>
<comment type="subunit">
    <text evidence="10">Microtubule inner protein component of sperm flagellar doublet microtubules.</text>
</comment>
<dbReference type="InterPro" id="IPR000435">
    <property type="entry name" value="Tektins"/>
</dbReference>
<reference evidence="13" key="2">
    <citation type="submission" date="2025-08" db="UniProtKB">
        <authorList>
            <consortium name="Ensembl"/>
        </authorList>
    </citation>
    <scope>IDENTIFICATION</scope>
</reference>
<keyword evidence="7" id="KW-0206">Cytoskeleton</keyword>
<evidence type="ECO:0000256" key="3">
    <source>
        <dbReference type="ARBA" id="ARBA00022490"/>
    </source>
</evidence>
<evidence type="ECO:0000256" key="1">
    <source>
        <dbReference type="ARBA" id="ARBA00004611"/>
    </source>
</evidence>
<evidence type="ECO:0000256" key="2">
    <source>
        <dbReference type="ARBA" id="ARBA00007209"/>
    </source>
</evidence>
<keyword evidence="8 11" id="KW-0966">Cell projection</keyword>
<dbReference type="Proteomes" id="UP000472267">
    <property type="component" value="Chromosome 14"/>
</dbReference>
<dbReference type="InParanoid" id="A0A672IXA1"/>
<name>A0A672IXA1_SALFA</name>
<evidence type="ECO:0000256" key="7">
    <source>
        <dbReference type="ARBA" id="ARBA00023212"/>
    </source>
</evidence>
<dbReference type="GO" id="GO:0060271">
    <property type="term" value="P:cilium assembly"/>
    <property type="evidence" value="ECO:0007669"/>
    <property type="project" value="UniProtKB-UniRule"/>
</dbReference>